<organism evidence="5 6">
    <name type="scientific">Nocardia jiangxiensis</name>
    <dbReference type="NCBI Taxonomy" id="282685"/>
    <lineage>
        <taxon>Bacteria</taxon>
        <taxon>Bacillati</taxon>
        <taxon>Actinomycetota</taxon>
        <taxon>Actinomycetes</taxon>
        <taxon>Mycobacteriales</taxon>
        <taxon>Nocardiaceae</taxon>
        <taxon>Nocardia</taxon>
    </lineage>
</organism>
<protein>
    <submittedName>
        <fullName evidence="5">Acyl-CoA dehydrogenase family protein</fullName>
    </submittedName>
</protein>
<evidence type="ECO:0000313" key="5">
    <source>
        <dbReference type="EMBL" id="MFF3567797.1"/>
    </source>
</evidence>
<gene>
    <name evidence="5" type="ORF">ACFYXQ_08420</name>
</gene>
<dbReference type="Pfam" id="PF02771">
    <property type="entry name" value="Acyl-CoA_dh_N"/>
    <property type="match status" value="1"/>
</dbReference>
<name>A0ABW6RUX2_9NOCA</name>
<proteinExistence type="inferred from homology"/>
<dbReference type="InterPro" id="IPR037069">
    <property type="entry name" value="AcylCoA_DH/ox_N_sf"/>
</dbReference>
<evidence type="ECO:0000256" key="1">
    <source>
        <dbReference type="ARBA" id="ARBA00023002"/>
    </source>
</evidence>
<dbReference type="PIRSF" id="PIRSF016578">
    <property type="entry name" value="HsaA"/>
    <property type="match status" value="1"/>
</dbReference>
<dbReference type="SUPFAM" id="SSF47203">
    <property type="entry name" value="Acyl-CoA dehydrogenase C-terminal domain-like"/>
    <property type="match status" value="1"/>
</dbReference>
<dbReference type="SUPFAM" id="SSF56645">
    <property type="entry name" value="Acyl-CoA dehydrogenase NM domain-like"/>
    <property type="match status" value="1"/>
</dbReference>
<reference evidence="5 6" key="1">
    <citation type="submission" date="2024-10" db="EMBL/GenBank/DDBJ databases">
        <title>The Natural Products Discovery Center: Release of the First 8490 Sequenced Strains for Exploring Actinobacteria Biosynthetic Diversity.</title>
        <authorList>
            <person name="Kalkreuter E."/>
            <person name="Kautsar S.A."/>
            <person name="Yang D."/>
            <person name="Bader C.D."/>
            <person name="Teijaro C.N."/>
            <person name="Fluegel L."/>
            <person name="Davis C.M."/>
            <person name="Simpson J.R."/>
            <person name="Lauterbach L."/>
            <person name="Steele A.D."/>
            <person name="Gui C."/>
            <person name="Meng S."/>
            <person name="Li G."/>
            <person name="Viehrig K."/>
            <person name="Ye F."/>
            <person name="Su P."/>
            <person name="Kiefer A.F."/>
            <person name="Nichols A."/>
            <person name="Cepeda A.J."/>
            <person name="Yan W."/>
            <person name="Fan B."/>
            <person name="Jiang Y."/>
            <person name="Adhikari A."/>
            <person name="Zheng C.-J."/>
            <person name="Schuster L."/>
            <person name="Cowan T.M."/>
            <person name="Smanski M.J."/>
            <person name="Chevrette M.G."/>
            <person name="De Carvalho L.P.S."/>
            <person name="Shen B."/>
        </authorList>
    </citation>
    <scope>NUCLEOTIDE SEQUENCE [LARGE SCALE GENOMIC DNA]</scope>
    <source>
        <strain evidence="5 6">NPDC002593</strain>
    </source>
</reference>
<evidence type="ECO:0000259" key="4">
    <source>
        <dbReference type="Pfam" id="PF08028"/>
    </source>
</evidence>
<dbReference type="InterPro" id="IPR013786">
    <property type="entry name" value="AcylCoA_DH/ox_N"/>
</dbReference>
<feature type="domain" description="Acyl-CoA dehydrogenase/oxidase N-terminal" evidence="3">
    <location>
        <begin position="24"/>
        <end position="118"/>
    </location>
</feature>
<dbReference type="InterPro" id="IPR050741">
    <property type="entry name" value="Acyl-CoA_dehydrogenase"/>
</dbReference>
<comment type="caution">
    <text evidence="5">The sequence shown here is derived from an EMBL/GenBank/DDBJ whole genome shotgun (WGS) entry which is preliminary data.</text>
</comment>
<dbReference type="InterPro" id="IPR009100">
    <property type="entry name" value="AcylCoA_DH/oxidase_NM_dom_sf"/>
</dbReference>
<dbReference type="Pfam" id="PF08028">
    <property type="entry name" value="Acyl-CoA_dh_2"/>
    <property type="match status" value="1"/>
</dbReference>
<dbReference type="InterPro" id="IPR013107">
    <property type="entry name" value="Acyl-CoA_DH_C"/>
</dbReference>
<dbReference type="Gene3D" id="1.20.140.10">
    <property type="entry name" value="Butyryl-CoA Dehydrogenase, subunit A, domain 3"/>
    <property type="match status" value="1"/>
</dbReference>
<dbReference type="Gene3D" id="1.10.540.10">
    <property type="entry name" value="Acyl-CoA dehydrogenase/oxidase, N-terminal domain"/>
    <property type="match status" value="1"/>
</dbReference>
<keyword evidence="1" id="KW-0560">Oxidoreductase</keyword>
<dbReference type="Gene3D" id="2.40.110.10">
    <property type="entry name" value="Butyryl-CoA Dehydrogenase, subunit A, domain 2"/>
    <property type="match status" value="1"/>
</dbReference>
<dbReference type="InterPro" id="IPR036250">
    <property type="entry name" value="AcylCo_DH-like_C"/>
</dbReference>
<dbReference type="EMBL" id="JBIAQY010000002">
    <property type="protein sequence ID" value="MFF3567797.1"/>
    <property type="molecule type" value="Genomic_DNA"/>
</dbReference>
<dbReference type="RefSeq" id="WP_387403011.1">
    <property type="nucleotide sequence ID" value="NZ_JBIAQY010000002.1"/>
</dbReference>
<sequence>MTVETTTATSGLAELSARFADLFQRIADTAVERDARREVPHGLVRELGRAGFGALRVPPEYGGSGISMAELTEVLLELAAADSNFPQILRAHFLYTESLLHAPDAELRTRWLRRIGAGDLLGGAYTERSTANASHFSTTVTHAGERRIVNGEKYYTTGSLYADWVITAGEGDHGVTHVIVAAGTPGLEIVDDWNGFGQRLTASGTTRFTEVDITETPQLPEDLTPGSYGTSLAQFWHIVALAGIARRLHTDVLAYVRDRKRYFSQGAAVLPRVDPVIQTVIGEIGSARFVAETLARRIGSQIGDLDLAVRAGSATEADFDTVEIDVYRAQVSVIDIVLAAAGRAFDVGGASALDATEGWDRHWRNARTLASHNPTPHRLVSIGDHDLNGTSPYRTWLSGIDLRNR</sequence>
<dbReference type="PANTHER" id="PTHR48083">
    <property type="entry name" value="MEDIUM-CHAIN SPECIFIC ACYL-COA DEHYDROGENASE, MITOCHONDRIAL-RELATED"/>
    <property type="match status" value="1"/>
</dbReference>
<feature type="domain" description="Acyl-CoA dehydrogenase C-terminal" evidence="4">
    <location>
        <begin position="239"/>
        <end position="373"/>
    </location>
</feature>
<dbReference type="PANTHER" id="PTHR48083:SF19">
    <property type="entry name" value="FLAVIN-DEPENDENT MONOOXYGENASE, OXYGENASE SUBUNIT HSAA"/>
    <property type="match status" value="1"/>
</dbReference>
<evidence type="ECO:0000256" key="2">
    <source>
        <dbReference type="ARBA" id="ARBA00049661"/>
    </source>
</evidence>
<evidence type="ECO:0000259" key="3">
    <source>
        <dbReference type="Pfam" id="PF02771"/>
    </source>
</evidence>
<dbReference type="InterPro" id="IPR046373">
    <property type="entry name" value="Acyl-CoA_Oxase/DH_mid-dom_sf"/>
</dbReference>
<evidence type="ECO:0000313" key="6">
    <source>
        <dbReference type="Proteomes" id="UP001601992"/>
    </source>
</evidence>
<accession>A0ABW6RUX2</accession>
<comment type="similarity">
    <text evidence="2">Belongs to the HpaH/HsaA monooxygenase family.</text>
</comment>
<keyword evidence="6" id="KW-1185">Reference proteome</keyword>
<dbReference type="Proteomes" id="UP001601992">
    <property type="component" value="Unassembled WGS sequence"/>
</dbReference>